<comment type="caution">
    <text evidence="3">The sequence shown here is derived from an EMBL/GenBank/DDBJ whole genome shotgun (WGS) entry which is preliminary data.</text>
</comment>
<dbReference type="Proteomes" id="UP000799536">
    <property type="component" value="Unassembled WGS sequence"/>
</dbReference>
<name>A0A9P4JHY9_9PLEO</name>
<dbReference type="GO" id="GO:0070916">
    <property type="term" value="C:inositol phosphoceramide synthase complex"/>
    <property type="evidence" value="ECO:0007669"/>
    <property type="project" value="TreeGrafter"/>
</dbReference>
<dbReference type="EMBL" id="ML994070">
    <property type="protein sequence ID" value="KAF2199540.1"/>
    <property type="molecule type" value="Genomic_DNA"/>
</dbReference>
<feature type="transmembrane region" description="Helical" evidence="2">
    <location>
        <begin position="186"/>
        <end position="209"/>
    </location>
</feature>
<evidence type="ECO:0000256" key="1">
    <source>
        <dbReference type="SAM" id="MobiDB-lite"/>
    </source>
</evidence>
<protein>
    <submittedName>
        <fullName evidence="3">DUF1753-domain-containing protein</fullName>
    </submittedName>
</protein>
<feature type="transmembrane region" description="Helical" evidence="2">
    <location>
        <begin position="59"/>
        <end position="77"/>
    </location>
</feature>
<dbReference type="PANTHER" id="PTHR28077:SF1">
    <property type="entry name" value="INOSITOL PHOSPHORYLCERAMIDE SYNTHASE REGULATORY SUBUNIT KEI1"/>
    <property type="match status" value="1"/>
</dbReference>
<evidence type="ECO:0000313" key="3">
    <source>
        <dbReference type="EMBL" id="KAF2199540.1"/>
    </source>
</evidence>
<gene>
    <name evidence="3" type="ORF">GQ43DRAFT_464742</name>
</gene>
<dbReference type="GO" id="GO:0006673">
    <property type="term" value="P:inositol phosphoceramide metabolic process"/>
    <property type="evidence" value="ECO:0007669"/>
    <property type="project" value="InterPro"/>
</dbReference>
<dbReference type="GO" id="GO:0000139">
    <property type="term" value="C:Golgi membrane"/>
    <property type="evidence" value="ECO:0007669"/>
    <property type="project" value="TreeGrafter"/>
</dbReference>
<dbReference type="AlphaFoldDB" id="A0A9P4JHY9"/>
<evidence type="ECO:0000313" key="4">
    <source>
        <dbReference type="Proteomes" id="UP000799536"/>
    </source>
</evidence>
<feature type="compositionally biased region" description="Basic and acidic residues" evidence="1">
    <location>
        <begin position="315"/>
        <end position="328"/>
    </location>
</feature>
<evidence type="ECO:0000256" key="2">
    <source>
        <dbReference type="SAM" id="Phobius"/>
    </source>
</evidence>
<keyword evidence="4" id="KW-1185">Reference proteome</keyword>
<feature type="compositionally biased region" description="Polar residues" evidence="1">
    <location>
        <begin position="224"/>
        <end position="240"/>
    </location>
</feature>
<sequence length="328" mass="36143">MAPSHIFEIPRPKTFLHTMSLRTGAEIITFLQLINKATGMFGMLALLTGAQLSPLPFSMYLYSITILIATTFLYSHIKKQFPFQTLLLAHLYALDSIVNALYTAFFGFAWFMVLAQHPEDSNTGKASGITQNAGFTSPQYNVSSVNIVTESASGMKSGEDAIAVGQGLGASNSTGLAGAVMQSGSIMSILLISGFWMLRVYFVFVMLAFARQCLRQHIATHGSTSTWYNSNNQSPPSNLAENPFDEGKEEGNGWKGKLGRMMLNCAPQYWLGGEEDREWMRSLGGKFRAIAEPVGVNERERRRRSGTGPPAPPRELQHTRLESLSEVR</sequence>
<dbReference type="GO" id="GO:0070917">
    <property type="term" value="F:inositol phosphoceramide synthase regulator activity"/>
    <property type="evidence" value="ECO:0007669"/>
    <property type="project" value="InterPro"/>
</dbReference>
<feature type="transmembrane region" description="Helical" evidence="2">
    <location>
        <begin position="27"/>
        <end position="47"/>
    </location>
</feature>
<proteinExistence type="predicted"/>
<feature type="transmembrane region" description="Helical" evidence="2">
    <location>
        <begin position="89"/>
        <end position="113"/>
    </location>
</feature>
<dbReference type="Pfam" id="PF08552">
    <property type="entry name" value="Kei1"/>
    <property type="match status" value="1"/>
</dbReference>
<keyword evidence="2" id="KW-0812">Transmembrane</keyword>
<reference evidence="3" key="1">
    <citation type="journal article" date="2020" name="Stud. Mycol.">
        <title>101 Dothideomycetes genomes: a test case for predicting lifestyles and emergence of pathogens.</title>
        <authorList>
            <person name="Haridas S."/>
            <person name="Albert R."/>
            <person name="Binder M."/>
            <person name="Bloem J."/>
            <person name="Labutti K."/>
            <person name="Salamov A."/>
            <person name="Andreopoulos B."/>
            <person name="Baker S."/>
            <person name="Barry K."/>
            <person name="Bills G."/>
            <person name="Bluhm B."/>
            <person name="Cannon C."/>
            <person name="Castanera R."/>
            <person name="Culley D."/>
            <person name="Daum C."/>
            <person name="Ezra D."/>
            <person name="Gonzalez J."/>
            <person name="Henrissat B."/>
            <person name="Kuo A."/>
            <person name="Liang C."/>
            <person name="Lipzen A."/>
            <person name="Lutzoni F."/>
            <person name="Magnuson J."/>
            <person name="Mondo S."/>
            <person name="Nolan M."/>
            <person name="Ohm R."/>
            <person name="Pangilinan J."/>
            <person name="Park H.-J."/>
            <person name="Ramirez L."/>
            <person name="Alfaro M."/>
            <person name="Sun H."/>
            <person name="Tritt A."/>
            <person name="Yoshinaga Y."/>
            <person name="Zwiers L.-H."/>
            <person name="Turgeon B."/>
            <person name="Goodwin S."/>
            <person name="Spatafora J."/>
            <person name="Crous P."/>
            <person name="Grigoriev I."/>
        </authorList>
    </citation>
    <scope>NUCLEOTIDE SEQUENCE</scope>
    <source>
        <strain evidence="3">ATCC 74209</strain>
    </source>
</reference>
<accession>A0A9P4JHY9</accession>
<dbReference type="PANTHER" id="PTHR28077">
    <property type="entry name" value="INOSITOL PHOSPHORYLCERAMIDE SYNTHASE REGULATORY SUBUNIT KEI1"/>
    <property type="match status" value="1"/>
</dbReference>
<feature type="region of interest" description="Disordered" evidence="1">
    <location>
        <begin position="224"/>
        <end position="251"/>
    </location>
</feature>
<keyword evidence="2" id="KW-1133">Transmembrane helix</keyword>
<organism evidence="3 4">
    <name type="scientific">Delitschia confertaspora ATCC 74209</name>
    <dbReference type="NCBI Taxonomy" id="1513339"/>
    <lineage>
        <taxon>Eukaryota</taxon>
        <taxon>Fungi</taxon>
        <taxon>Dikarya</taxon>
        <taxon>Ascomycota</taxon>
        <taxon>Pezizomycotina</taxon>
        <taxon>Dothideomycetes</taxon>
        <taxon>Pleosporomycetidae</taxon>
        <taxon>Pleosporales</taxon>
        <taxon>Delitschiaceae</taxon>
        <taxon>Delitschia</taxon>
    </lineage>
</organism>
<feature type="region of interest" description="Disordered" evidence="1">
    <location>
        <begin position="294"/>
        <end position="328"/>
    </location>
</feature>
<dbReference type="OrthoDB" id="3338076at2759"/>
<keyword evidence="2" id="KW-0472">Membrane</keyword>
<dbReference type="InterPro" id="IPR013862">
    <property type="entry name" value="Kei1"/>
</dbReference>